<dbReference type="EMBL" id="UINC01015458">
    <property type="protein sequence ID" value="SVA65072.1"/>
    <property type="molecule type" value="Genomic_DNA"/>
</dbReference>
<protein>
    <submittedName>
        <fullName evidence="1">Uncharacterized protein</fullName>
    </submittedName>
</protein>
<name>A0A381XKN8_9ZZZZ</name>
<feature type="non-terminal residue" evidence="1">
    <location>
        <position position="1"/>
    </location>
</feature>
<evidence type="ECO:0000313" key="1">
    <source>
        <dbReference type="EMBL" id="SVA65072.1"/>
    </source>
</evidence>
<dbReference type="AlphaFoldDB" id="A0A381XKN8"/>
<reference evidence="1" key="1">
    <citation type="submission" date="2018-05" db="EMBL/GenBank/DDBJ databases">
        <authorList>
            <person name="Lanie J.A."/>
            <person name="Ng W.-L."/>
            <person name="Kazmierczak K.M."/>
            <person name="Andrzejewski T.M."/>
            <person name="Davidsen T.M."/>
            <person name="Wayne K.J."/>
            <person name="Tettelin H."/>
            <person name="Glass J.I."/>
            <person name="Rusch D."/>
            <person name="Podicherti R."/>
            <person name="Tsui H.-C.T."/>
            <person name="Winkler M.E."/>
        </authorList>
    </citation>
    <scope>NUCLEOTIDE SEQUENCE</scope>
</reference>
<organism evidence="1">
    <name type="scientific">marine metagenome</name>
    <dbReference type="NCBI Taxonomy" id="408172"/>
    <lineage>
        <taxon>unclassified sequences</taxon>
        <taxon>metagenomes</taxon>
        <taxon>ecological metagenomes</taxon>
    </lineage>
</organism>
<accession>A0A381XKN8</accession>
<proteinExistence type="predicted"/>
<gene>
    <name evidence="1" type="ORF">METZ01_LOCUS117926</name>
</gene>
<sequence>SVTPEYIQSRLSNLLKNQDLSRYIL</sequence>